<proteinExistence type="predicted"/>
<name>A0A2W1LT08_9BACL</name>
<reference evidence="2 3" key="1">
    <citation type="submission" date="2018-06" db="EMBL/GenBank/DDBJ databases">
        <title>Paenibacillus imtechensis sp. nov.</title>
        <authorList>
            <person name="Pinnaka A.K."/>
            <person name="Singh H."/>
            <person name="Kaur M."/>
        </authorList>
    </citation>
    <scope>NUCLEOTIDE SEQUENCE [LARGE SCALE GENOMIC DNA]</scope>
    <source>
        <strain evidence="2 3">SMB1</strain>
    </source>
</reference>
<dbReference type="AlphaFoldDB" id="A0A2W1LT08"/>
<gene>
    <name evidence="2" type="ORF">DNH61_16550</name>
</gene>
<comment type="caution">
    <text evidence="2">The sequence shown here is derived from an EMBL/GenBank/DDBJ whole genome shotgun (WGS) entry which is preliminary data.</text>
</comment>
<evidence type="ECO:0000256" key="1">
    <source>
        <dbReference type="SAM" id="MobiDB-lite"/>
    </source>
</evidence>
<evidence type="ECO:0000313" key="2">
    <source>
        <dbReference type="EMBL" id="PZD94577.1"/>
    </source>
</evidence>
<dbReference type="RefSeq" id="WP_111147799.1">
    <property type="nucleotide sequence ID" value="NZ_QKRB01000051.1"/>
</dbReference>
<accession>A0A2W1LT08</accession>
<keyword evidence="3" id="KW-1185">Reference proteome</keyword>
<evidence type="ECO:0000313" key="3">
    <source>
        <dbReference type="Proteomes" id="UP000249522"/>
    </source>
</evidence>
<dbReference type="Proteomes" id="UP000249522">
    <property type="component" value="Unassembled WGS sequence"/>
</dbReference>
<feature type="region of interest" description="Disordered" evidence="1">
    <location>
        <begin position="1"/>
        <end position="20"/>
    </location>
</feature>
<sequence>MNEVDKQKEREEAERRERSRTRAEINDIIRQLHAVSRELDQLAESVGSEFKGIGSPMCASSLKSNADKYRQVAGQLSRI</sequence>
<protein>
    <submittedName>
        <fullName evidence="2">Uncharacterized protein</fullName>
    </submittedName>
</protein>
<dbReference type="EMBL" id="QKRB01000051">
    <property type="protein sequence ID" value="PZD94577.1"/>
    <property type="molecule type" value="Genomic_DNA"/>
</dbReference>
<dbReference type="OrthoDB" id="2925274at2"/>
<organism evidence="2 3">
    <name type="scientific">Paenibacillus sambharensis</name>
    <dbReference type="NCBI Taxonomy" id="1803190"/>
    <lineage>
        <taxon>Bacteria</taxon>
        <taxon>Bacillati</taxon>
        <taxon>Bacillota</taxon>
        <taxon>Bacilli</taxon>
        <taxon>Bacillales</taxon>
        <taxon>Paenibacillaceae</taxon>
        <taxon>Paenibacillus</taxon>
    </lineage>
</organism>